<evidence type="ECO:0000256" key="5">
    <source>
        <dbReference type="RuleBase" id="RU366006"/>
    </source>
</evidence>
<comment type="caution">
    <text evidence="7">The sequence shown here is derived from an EMBL/GenBank/DDBJ whole genome shotgun (WGS) entry which is preliminary data.</text>
</comment>
<protein>
    <recommendedName>
        <fullName evidence="5">Dipeptide epimerase</fullName>
        <ecNumber evidence="5">5.1.1.-</ecNumber>
    </recommendedName>
</protein>
<dbReference type="RefSeq" id="WP_344134224.1">
    <property type="nucleotide sequence ID" value="NZ_BAAALT010000127.1"/>
</dbReference>
<proteinExistence type="inferred from homology"/>
<keyword evidence="2 5" id="KW-0479">Metal-binding</keyword>
<dbReference type="InterPro" id="IPR029065">
    <property type="entry name" value="Enolase_C-like"/>
</dbReference>
<dbReference type="PANTHER" id="PTHR48073">
    <property type="entry name" value="O-SUCCINYLBENZOATE SYNTHASE-RELATED"/>
    <property type="match status" value="1"/>
</dbReference>
<dbReference type="SUPFAM" id="SSF54826">
    <property type="entry name" value="Enolase N-terminal domain-like"/>
    <property type="match status" value="1"/>
</dbReference>
<dbReference type="InterPro" id="IPR029017">
    <property type="entry name" value="Enolase-like_N"/>
</dbReference>
<dbReference type="InterPro" id="IPR013342">
    <property type="entry name" value="Mandelate_racemase_C"/>
</dbReference>
<keyword evidence="3 5" id="KW-0460">Magnesium</keyword>
<evidence type="ECO:0000313" key="8">
    <source>
        <dbReference type="Proteomes" id="UP001500218"/>
    </source>
</evidence>
<dbReference type="Gene3D" id="3.30.390.10">
    <property type="entry name" value="Enolase-like, N-terminal domain"/>
    <property type="match status" value="1"/>
</dbReference>
<dbReference type="Proteomes" id="UP001500218">
    <property type="component" value="Unassembled WGS sequence"/>
</dbReference>
<dbReference type="EC" id="5.1.1.-" evidence="5"/>
<dbReference type="SUPFAM" id="SSF51604">
    <property type="entry name" value="Enolase C-terminal domain-like"/>
    <property type="match status" value="1"/>
</dbReference>
<name>A0ABN2M8P0_9ACTN</name>
<dbReference type="InterPro" id="IPR013341">
    <property type="entry name" value="Mandelate_racemase_N_dom"/>
</dbReference>
<evidence type="ECO:0000313" key="7">
    <source>
        <dbReference type="EMBL" id="GAA1814741.1"/>
    </source>
</evidence>
<gene>
    <name evidence="7" type="primary">ykfB</name>
    <name evidence="7" type="ORF">GCM10009682_39830</name>
</gene>
<comment type="cofactor">
    <cofactor evidence="5">
        <name>Mg(2+)</name>
        <dbReference type="ChEBI" id="CHEBI:18420"/>
    </cofactor>
    <text evidence="5">Binds 1 Mg(2+) ion per subunit.</text>
</comment>
<comment type="similarity">
    <text evidence="1 5">Belongs to the mandelate racemase/muconate lactonizing enzyme family.</text>
</comment>
<organism evidence="7 8">
    <name type="scientific">Luedemannella flava</name>
    <dbReference type="NCBI Taxonomy" id="349316"/>
    <lineage>
        <taxon>Bacteria</taxon>
        <taxon>Bacillati</taxon>
        <taxon>Actinomycetota</taxon>
        <taxon>Actinomycetes</taxon>
        <taxon>Micromonosporales</taxon>
        <taxon>Micromonosporaceae</taxon>
        <taxon>Luedemannella</taxon>
    </lineage>
</organism>
<dbReference type="CDD" id="cd03319">
    <property type="entry name" value="L-Ala-DL-Glu_epimerase"/>
    <property type="match status" value="1"/>
</dbReference>
<evidence type="ECO:0000256" key="4">
    <source>
        <dbReference type="ARBA" id="ARBA00023235"/>
    </source>
</evidence>
<dbReference type="InterPro" id="IPR034603">
    <property type="entry name" value="Dipeptide_epimerase"/>
</dbReference>
<sequence length="374" mass="38322">MTITEVRSRRVTAALHTPFVTALRRTTTMTTLVVTVSDDAGHTGYGEAPQVWQVTGASVAGSQACVTEVFAPLLRGRDPDDLVGLCRAVRRAVAGNEAAKAAVDVALHDLAAHRLGVPLARLLGGAGDAAALRVATDVTLAAGTAAELAGAAGARVADGFDVLKMKVGTDAAGDVARVRAVREAVGPATRLRLDANQGWTPREAVGVIRAIENAGLDVELVEQPVVRADLDGLAWVTDRVTTPVLADEAVWSPRDLVEVIRRRAADLVNVKLAKCGGLGPARTLLALAEEYGVGTMVGSMMEGPIGVGAAASLVAATGTTAVSDLDAAWWLAQPLVKGGPGYSGPTVVLPDAPGLGIAGMMPCGNESDVSPSWE</sequence>
<reference evidence="7 8" key="1">
    <citation type="journal article" date="2019" name="Int. J. Syst. Evol. Microbiol.">
        <title>The Global Catalogue of Microorganisms (GCM) 10K type strain sequencing project: providing services to taxonomists for standard genome sequencing and annotation.</title>
        <authorList>
            <consortium name="The Broad Institute Genomics Platform"/>
            <consortium name="The Broad Institute Genome Sequencing Center for Infectious Disease"/>
            <person name="Wu L."/>
            <person name="Ma J."/>
        </authorList>
    </citation>
    <scope>NUCLEOTIDE SEQUENCE [LARGE SCALE GENOMIC DNA]</scope>
    <source>
        <strain evidence="7 8">JCM 13250</strain>
    </source>
</reference>
<dbReference type="Pfam" id="PF02746">
    <property type="entry name" value="MR_MLE_N"/>
    <property type="match status" value="1"/>
</dbReference>
<dbReference type="SFLD" id="SFLDF00009">
    <property type="entry name" value="o-succinylbenzoate_synthase"/>
    <property type="match status" value="1"/>
</dbReference>
<evidence type="ECO:0000256" key="1">
    <source>
        <dbReference type="ARBA" id="ARBA00008031"/>
    </source>
</evidence>
<dbReference type="SFLD" id="SFLDS00001">
    <property type="entry name" value="Enolase"/>
    <property type="match status" value="1"/>
</dbReference>
<keyword evidence="8" id="KW-1185">Reference proteome</keyword>
<dbReference type="EMBL" id="BAAALT010000127">
    <property type="protein sequence ID" value="GAA1814741.1"/>
    <property type="molecule type" value="Genomic_DNA"/>
</dbReference>
<dbReference type="Pfam" id="PF13378">
    <property type="entry name" value="MR_MLE_C"/>
    <property type="match status" value="1"/>
</dbReference>
<dbReference type="Gene3D" id="3.20.20.120">
    <property type="entry name" value="Enolase-like C-terminal domain"/>
    <property type="match status" value="1"/>
</dbReference>
<evidence type="ECO:0000259" key="6">
    <source>
        <dbReference type="SMART" id="SM00922"/>
    </source>
</evidence>
<dbReference type="SMART" id="SM00922">
    <property type="entry name" value="MR_MLE"/>
    <property type="match status" value="1"/>
</dbReference>
<accession>A0ABN2M8P0</accession>
<dbReference type="PANTHER" id="PTHR48073:SF2">
    <property type="entry name" value="O-SUCCINYLBENZOATE SYNTHASE"/>
    <property type="match status" value="1"/>
</dbReference>
<dbReference type="SFLD" id="SFLDG00180">
    <property type="entry name" value="muconate_cycloisomerase"/>
    <property type="match status" value="1"/>
</dbReference>
<dbReference type="InterPro" id="IPR036849">
    <property type="entry name" value="Enolase-like_C_sf"/>
</dbReference>
<evidence type="ECO:0000256" key="3">
    <source>
        <dbReference type="ARBA" id="ARBA00022842"/>
    </source>
</evidence>
<evidence type="ECO:0000256" key="2">
    <source>
        <dbReference type="ARBA" id="ARBA00022723"/>
    </source>
</evidence>
<keyword evidence="4 5" id="KW-0413">Isomerase</keyword>
<feature type="domain" description="Mandelate racemase/muconate lactonizing enzyme C-terminal" evidence="6">
    <location>
        <begin position="145"/>
        <end position="243"/>
    </location>
</feature>